<dbReference type="Proteomes" id="UP000078148">
    <property type="component" value="Chromosome"/>
</dbReference>
<reference evidence="2" key="1">
    <citation type="submission" date="2015-10" db="EMBL/GenBank/DDBJ databases">
        <title>Genome of Paenibacillus bovis sp. nov.</title>
        <authorList>
            <person name="Wu Z."/>
            <person name="Gao C."/>
            <person name="Liu Z."/>
            <person name="Zheng H."/>
        </authorList>
    </citation>
    <scope>NUCLEOTIDE SEQUENCE [LARGE SCALE GENOMIC DNA]</scope>
    <source>
        <strain evidence="2">BD3526</strain>
    </source>
</reference>
<dbReference type="InterPro" id="IPR037479">
    <property type="entry name" value="Tauto_MSAD"/>
</dbReference>
<dbReference type="RefSeq" id="WP_060531548.1">
    <property type="nucleotide sequence ID" value="NZ_CP013023.1"/>
</dbReference>
<accession>A0A172ZBH7</accession>
<dbReference type="STRING" id="1616788.AR543_02465"/>
<dbReference type="Gene3D" id="3.30.429.10">
    <property type="entry name" value="Macrophage Migration Inhibitory Factor"/>
    <property type="match status" value="1"/>
</dbReference>
<dbReference type="SUPFAM" id="SSF55331">
    <property type="entry name" value="Tautomerase/MIF"/>
    <property type="match status" value="1"/>
</dbReference>
<proteinExistence type="predicted"/>
<dbReference type="KEGG" id="pbv:AR543_02465"/>
<dbReference type="InterPro" id="IPR014347">
    <property type="entry name" value="Tautomerase/MIF_sf"/>
</dbReference>
<dbReference type="OrthoDB" id="9804765at2"/>
<evidence type="ECO:0000313" key="1">
    <source>
        <dbReference type="EMBL" id="ANF95006.1"/>
    </source>
</evidence>
<dbReference type="AlphaFoldDB" id="A0A172ZBH7"/>
<dbReference type="EMBL" id="CP013023">
    <property type="protein sequence ID" value="ANF95006.1"/>
    <property type="molecule type" value="Genomic_DNA"/>
</dbReference>
<sequence length="135" mass="15836">MPFIRVSYMEQHYGEVQLKHISQVIMKALVDHFNVPEDDCFQAFHAHKKEEFYYHPHYLNVQRSDGLIFIHITCKSGRSIRQKTGLYQQLAQQLSIEVPMRQEDVFIVINENEFADWSFGNGIAQMISVSEEVSE</sequence>
<name>A0A172ZBH7_9BACL</name>
<organism evidence="1 2">
    <name type="scientific">Paenibacillus bovis</name>
    <dbReference type="NCBI Taxonomy" id="1616788"/>
    <lineage>
        <taxon>Bacteria</taxon>
        <taxon>Bacillati</taxon>
        <taxon>Bacillota</taxon>
        <taxon>Bacilli</taxon>
        <taxon>Bacillales</taxon>
        <taxon>Paenibacillaceae</taxon>
        <taxon>Paenibacillus</taxon>
    </lineage>
</organism>
<protein>
    <submittedName>
        <fullName evidence="1">Tautomerase</fullName>
    </submittedName>
</protein>
<reference evidence="1 2" key="2">
    <citation type="journal article" date="2016" name="Int. J. Syst. Evol. Microbiol.">
        <title>Paenibacillus bovis sp. nov., isolated from raw yak (Bos grunniens) milk.</title>
        <authorList>
            <person name="Gao C."/>
            <person name="Han J."/>
            <person name="Liu Z."/>
            <person name="Xu X."/>
            <person name="Hang F."/>
            <person name="Wu Z."/>
        </authorList>
    </citation>
    <scope>NUCLEOTIDE SEQUENCE [LARGE SCALE GENOMIC DNA]</scope>
    <source>
        <strain evidence="1 2">BD3526</strain>
    </source>
</reference>
<dbReference type="Pfam" id="PF14552">
    <property type="entry name" value="Tautomerase_2"/>
    <property type="match status" value="1"/>
</dbReference>
<dbReference type="PANTHER" id="PTHR38460">
    <property type="entry name" value="TAUTOMERASE YOLI-RELATED"/>
    <property type="match status" value="1"/>
</dbReference>
<gene>
    <name evidence="1" type="ORF">AR543_02465</name>
</gene>
<evidence type="ECO:0000313" key="2">
    <source>
        <dbReference type="Proteomes" id="UP000078148"/>
    </source>
</evidence>
<dbReference type="PANTHER" id="PTHR38460:SF1">
    <property type="entry name" value="TAUTOMERASE YOLI-RELATED"/>
    <property type="match status" value="1"/>
</dbReference>
<keyword evidence="2" id="KW-1185">Reference proteome</keyword>